<reference evidence="9 10" key="1">
    <citation type="journal article" date="2011" name="J. Bacteriol.">
        <title>Genome sequence of Methyloversatilis universalis FAM5T, a methylotrophic representative of the order Rhodocyclales.</title>
        <authorList>
            <person name="Kittichotirat W."/>
            <person name="Good N.M."/>
            <person name="Hall R."/>
            <person name="Bringel F."/>
            <person name="Lajus A."/>
            <person name="Medigue C."/>
            <person name="Smalley N.E."/>
            <person name="Beck D."/>
            <person name="Bumgarner R."/>
            <person name="Vuilleumier S."/>
            <person name="Kalyuzhnaya M.G."/>
        </authorList>
    </citation>
    <scope>NUCLEOTIDE SEQUENCE [LARGE SCALE GENOMIC DNA]</scope>
    <source>
        <strain evidence="10">ATCC BAA-1314 / JCM 13912 / FAM5</strain>
    </source>
</reference>
<dbReference type="InterPro" id="IPR000014">
    <property type="entry name" value="PAS"/>
</dbReference>
<dbReference type="InterPro" id="IPR003594">
    <property type="entry name" value="HATPase_dom"/>
</dbReference>
<dbReference type="OrthoDB" id="8579121at2"/>
<dbReference type="InterPro" id="IPR050736">
    <property type="entry name" value="Sensor_HK_Regulatory"/>
</dbReference>
<dbReference type="PANTHER" id="PTHR43711:SF1">
    <property type="entry name" value="HISTIDINE KINASE 1"/>
    <property type="match status" value="1"/>
</dbReference>
<protein>
    <recommendedName>
        <fullName evidence="2">histidine kinase</fullName>
        <ecNumber evidence="2">2.7.13.3</ecNumber>
    </recommendedName>
</protein>
<evidence type="ECO:0000256" key="5">
    <source>
        <dbReference type="ARBA" id="ARBA00023012"/>
    </source>
</evidence>
<keyword evidence="10" id="KW-1185">Reference proteome</keyword>
<dbReference type="CDD" id="cd00082">
    <property type="entry name" value="HisKA"/>
    <property type="match status" value="1"/>
</dbReference>
<dbReference type="InterPro" id="IPR003661">
    <property type="entry name" value="HisK_dim/P_dom"/>
</dbReference>
<dbReference type="STRING" id="1000565.METUNv1_00150"/>
<dbReference type="InterPro" id="IPR036890">
    <property type="entry name" value="HATPase_C_sf"/>
</dbReference>
<keyword evidence="3" id="KW-0808">Transferase</keyword>
<dbReference type="Pfam" id="PF08448">
    <property type="entry name" value="PAS_4"/>
    <property type="match status" value="1"/>
</dbReference>
<evidence type="ECO:0000313" key="10">
    <source>
        <dbReference type="Proteomes" id="UP000005019"/>
    </source>
</evidence>
<dbReference type="InterPro" id="IPR005467">
    <property type="entry name" value="His_kinase_dom"/>
</dbReference>
<accession>F5R771</accession>
<sequence length="760" mass="82035">MNPVSRLGRHFALHWLAWLLSAIGLALLTADFSGLLGEVLHERVSRSGIALQLVPVLLLGVVLCAVGIALDRARLELERAQAELERAQLLGRTGTWAHADGRFLWSPRALAILGLPAEAAVDFEALLARVVPEDRARLERAWRTANAGARHRAEFSMNDGEGGQRRLLFEGRLEQIGDSGPRLAGIVQDTSEQFRMEGALRRASRYQRALLDNFPFMVWLKDRNLRFLAVNRPLAQAGGLSDPDEACGLGDEDLWPSAEAAAYRAEDLDVLASRSPLYSEKRVGDGEQAQWYESWTAPVLDDNGELLGTVGYARDIGGRKRAEAALARSRDRFAEVGRLQARFIAGEPEDSLYASLLDLACELSGCADGFLAEVAHDAAGVAQISLLACRDIDWLGERADLIDIALRADGAPCAPGQVIAAAGDGPDGRGLLCLAVTRGTRLTGLIGLGVPDGRLGEIALADLQVAVSSFGLILEAGLRERARQRTEADLVRHRDRLAQMVELQLSDTLTAKQSAERAHSARSEFLARVSHELRTPIHAILGFSRLALRDADRMPDGTRHRLDAIRQNGERLLARVDDLLDLSQLQSGALTLNRTCCDIAEIVSDVVSDLRGAAVERRLSLRLEGAGHAVPGDADRVRLMQVLTRMLSHALRATPEGGEVVVTVVADHSDGCHGARVSIADQGGALGEGGLERLFDPFEQVGSSRGHGPDVGLGLAVCREIMTLHQGWIRAAEVGLPDGRVIGTRLDLWLPAPVDVAVPA</sequence>
<feature type="transmembrane region" description="Helical" evidence="6">
    <location>
        <begin position="12"/>
        <end position="29"/>
    </location>
</feature>
<dbReference type="Pfam" id="PF02518">
    <property type="entry name" value="HATPase_c"/>
    <property type="match status" value="1"/>
</dbReference>
<dbReference type="CDD" id="cd00130">
    <property type="entry name" value="PAS"/>
    <property type="match status" value="2"/>
</dbReference>
<dbReference type="Gene3D" id="3.30.450.20">
    <property type="entry name" value="PAS domain"/>
    <property type="match status" value="2"/>
</dbReference>
<dbReference type="InterPro" id="IPR000700">
    <property type="entry name" value="PAS-assoc_C"/>
</dbReference>
<dbReference type="Proteomes" id="UP000005019">
    <property type="component" value="Unassembled WGS sequence"/>
</dbReference>
<gene>
    <name evidence="9" type="ORF">METUNv1_00150</name>
</gene>
<keyword evidence="4 9" id="KW-0418">Kinase</keyword>
<dbReference type="Gene3D" id="3.30.565.10">
    <property type="entry name" value="Histidine kinase-like ATPase, C-terminal domain"/>
    <property type="match status" value="1"/>
</dbReference>
<dbReference type="SUPFAM" id="SSF55785">
    <property type="entry name" value="PYP-like sensor domain (PAS domain)"/>
    <property type="match status" value="2"/>
</dbReference>
<proteinExistence type="predicted"/>
<dbReference type="EMBL" id="AFHG01000028">
    <property type="protein sequence ID" value="EGK73522.1"/>
    <property type="molecule type" value="Genomic_DNA"/>
</dbReference>
<evidence type="ECO:0000259" key="8">
    <source>
        <dbReference type="PROSITE" id="PS50113"/>
    </source>
</evidence>
<evidence type="ECO:0000259" key="7">
    <source>
        <dbReference type="PROSITE" id="PS50109"/>
    </source>
</evidence>
<comment type="caution">
    <text evidence="9">The sequence shown here is derived from an EMBL/GenBank/DDBJ whole genome shotgun (WGS) entry which is preliminary data.</text>
</comment>
<evidence type="ECO:0000256" key="2">
    <source>
        <dbReference type="ARBA" id="ARBA00012438"/>
    </source>
</evidence>
<evidence type="ECO:0000313" key="9">
    <source>
        <dbReference type="EMBL" id="EGK73522.1"/>
    </source>
</evidence>
<dbReference type="AlphaFoldDB" id="F5R771"/>
<dbReference type="NCBIfam" id="TIGR00229">
    <property type="entry name" value="sensory_box"/>
    <property type="match status" value="1"/>
</dbReference>
<keyword evidence="6" id="KW-0472">Membrane</keyword>
<keyword evidence="5" id="KW-0902">Two-component regulatory system</keyword>
<dbReference type="InterPro" id="IPR036097">
    <property type="entry name" value="HisK_dim/P_sf"/>
</dbReference>
<dbReference type="InterPro" id="IPR013656">
    <property type="entry name" value="PAS_4"/>
</dbReference>
<feature type="domain" description="Histidine kinase" evidence="7">
    <location>
        <begin position="528"/>
        <end position="754"/>
    </location>
</feature>
<dbReference type="GO" id="GO:0000155">
    <property type="term" value="F:phosphorelay sensor kinase activity"/>
    <property type="evidence" value="ECO:0007669"/>
    <property type="project" value="InterPro"/>
</dbReference>
<dbReference type="RefSeq" id="WP_008057844.1">
    <property type="nucleotide sequence ID" value="NZ_AFHG01000028.1"/>
</dbReference>
<feature type="transmembrane region" description="Helical" evidence="6">
    <location>
        <begin position="49"/>
        <end position="70"/>
    </location>
</feature>
<dbReference type="PANTHER" id="PTHR43711">
    <property type="entry name" value="TWO-COMPONENT HISTIDINE KINASE"/>
    <property type="match status" value="1"/>
</dbReference>
<feature type="domain" description="PAC" evidence="8">
    <location>
        <begin position="274"/>
        <end position="328"/>
    </location>
</feature>
<dbReference type="SMART" id="SM00388">
    <property type="entry name" value="HisKA"/>
    <property type="match status" value="1"/>
</dbReference>
<evidence type="ECO:0000256" key="4">
    <source>
        <dbReference type="ARBA" id="ARBA00022777"/>
    </source>
</evidence>
<evidence type="ECO:0000256" key="1">
    <source>
        <dbReference type="ARBA" id="ARBA00000085"/>
    </source>
</evidence>
<dbReference type="SUPFAM" id="SSF55874">
    <property type="entry name" value="ATPase domain of HSP90 chaperone/DNA topoisomerase II/histidine kinase"/>
    <property type="match status" value="1"/>
</dbReference>
<dbReference type="Gene3D" id="1.10.287.130">
    <property type="match status" value="1"/>
</dbReference>
<evidence type="ECO:0000256" key="3">
    <source>
        <dbReference type="ARBA" id="ARBA00022679"/>
    </source>
</evidence>
<dbReference type="eggNOG" id="COG2205">
    <property type="taxonomic scope" value="Bacteria"/>
</dbReference>
<comment type="catalytic activity">
    <reaction evidence="1">
        <text>ATP + protein L-histidine = ADP + protein N-phospho-L-histidine.</text>
        <dbReference type="EC" id="2.7.13.3"/>
    </reaction>
</comment>
<evidence type="ECO:0000256" key="6">
    <source>
        <dbReference type="SAM" id="Phobius"/>
    </source>
</evidence>
<dbReference type="Pfam" id="PF00512">
    <property type="entry name" value="HisKA"/>
    <property type="match status" value="1"/>
</dbReference>
<keyword evidence="6" id="KW-0812">Transmembrane</keyword>
<dbReference type="SUPFAM" id="SSF47384">
    <property type="entry name" value="Homodimeric domain of signal transducing histidine kinase"/>
    <property type="match status" value="1"/>
</dbReference>
<dbReference type="SMART" id="SM00387">
    <property type="entry name" value="HATPase_c"/>
    <property type="match status" value="1"/>
</dbReference>
<name>F5R771_METUF</name>
<dbReference type="PROSITE" id="PS50109">
    <property type="entry name" value="HIS_KIN"/>
    <property type="match status" value="1"/>
</dbReference>
<dbReference type="InterPro" id="IPR035965">
    <property type="entry name" value="PAS-like_dom_sf"/>
</dbReference>
<keyword evidence="6" id="KW-1133">Transmembrane helix</keyword>
<dbReference type="SMART" id="SM00091">
    <property type="entry name" value="PAS"/>
    <property type="match status" value="2"/>
</dbReference>
<dbReference type="EC" id="2.7.13.3" evidence="2"/>
<dbReference type="PROSITE" id="PS50113">
    <property type="entry name" value="PAC"/>
    <property type="match status" value="1"/>
</dbReference>
<organism evidence="9 10">
    <name type="scientific">Methyloversatilis universalis (strain ATCC BAA-1314 / DSM 25237 / JCM 13912 / CCUG 52030 / FAM5)</name>
    <dbReference type="NCBI Taxonomy" id="1000565"/>
    <lineage>
        <taxon>Bacteria</taxon>
        <taxon>Pseudomonadati</taxon>
        <taxon>Pseudomonadota</taxon>
        <taxon>Betaproteobacteria</taxon>
        <taxon>Nitrosomonadales</taxon>
        <taxon>Sterolibacteriaceae</taxon>
        <taxon>Methyloversatilis</taxon>
    </lineage>
</organism>